<dbReference type="OrthoDB" id="6287961at2759"/>
<organism evidence="1 2">
    <name type="scientific">Dibothriocephalus latus</name>
    <name type="common">Fish tapeworm</name>
    <name type="synonym">Diphyllobothrium latum</name>
    <dbReference type="NCBI Taxonomy" id="60516"/>
    <lineage>
        <taxon>Eukaryota</taxon>
        <taxon>Metazoa</taxon>
        <taxon>Spiralia</taxon>
        <taxon>Lophotrochozoa</taxon>
        <taxon>Platyhelminthes</taxon>
        <taxon>Cestoda</taxon>
        <taxon>Eucestoda</taxon>
        <taxon>Diphyllobothriidea</taxon>
        <taxon>Diphyllobothriidae</taxon>
        <taxon>Dibothriocephalus</taxon>
    </lineage>
</organism>
<accession>A0A3P7LUR1</accession>
<sequence length="302" mass="34481">MEPIRMTTIETERPHLMELDALCEYEEDLRDTAEDLWKRNVSKALIRQRTKKEMMERIEEKKQERLIAYVRNRRTTSYGLISDGRSDDVSMGTLTHEETKVVLARMRSLFKDDHQVALQISQALDGNPAVCTKMKVYVGQGIDYQRFLASVLTPDWLFLYLSMHFGSEQEVMALLEVYRTADPESAEAKDAIARLKKATKDIEIVKNFLDLFTPLVQTLAEALSLVFPSLEEAKNFVRRALGGDTMAIQKILNVTGVDAEDLEAVLDTVKRCRDYQCAVLCAGLQKHIAERLVSVSLFQNKK</sequence>
<name>A0A3P7LUR1_DIBLA</name>
<evidence type="ECO:0000313" key="2">
    <source>
        <dbReference type="Proteomes" id="UP000281553"/>
    </source>
</evidence>
<reference evidence="1 2" key="1">
    <citation type="submission" date="2018-11" db="EMBL/GenBank/DDBJ databases">
        <authorList>
            <consortium name="Pathogen Informatics"/>
        </authorList>
    </citation>
    <scope>NUCLEOTIDE SEQUENCE [LARGE SCALE GENOMIC DNA]</scope>
</reference>
<protein>
    <submittedName>
        <fullName evidence="1">Uncharacterized protein</fullName>
    </submittedName>
</protein>
<proteinExistence type="predicted"/>
<gene>
    <name evidence="1" type="ORF">DILT_LOCUS11198</name>
</gene>
<dbReference type="EMBL" id="UYRU01062283">
    <property type="protein sequence ID" value="VDN15367.1"/>
    <property type="molecule type" value="Genomic_DNA"/>
</dbReference>
<keyword evidence="2" id="KW-1185">Reference proteome</keyword>
<dbReference type="AlphaFoldDB" id="A0A3P7LUR1"/>
<dbReference type="Proteomes" id="UP000281553">
    <property type="component" value="Unassembled WGS sequence"/>
</dbReference>
<evidence type="ECO:0000313" key="1">
    <source>
        <dbReference type="EMBL" id="VDN15367.1"/>
    </source>
</evidence>